<name>A0A9W7CEJ1_9STRA</name>
<dbReference type="EMBL" id="BRXW01000081">
    <property type="protein sequence ID" value="GMI05122.1"/>
    <property type="molecule type" value="Genomic_DNA"/>
</dbReference>
<evidence type="ECO:0000313" key="2">
    <source>
        <dbReference type="EMBL" id="GMI05122.1"/>
    </source>
</evidence>
<keyword evidence="3" id="KW-1185">Reference proteome</keyword>
<keyword evidence="1" id="KW-0812">Transmembrane</keyword>
<gene>
    <name evidence="2" type="ORF">TrLO_g2253</name>
</gene>
<keyword evidence="1" id="KW-0472">Membrane</keyword>
<keyword evidence="1" id="KW-1133">Transmembrane helix</keyword>
<sequence length="111" mass="12488">MASDASRLSWKQVMELRMTKLQFTNGGLFSALSLLASIIFANTNESGAAYDDFLQLLVSLFMLVFVVFDYDFLDFFVKPRFFRGTTTNDDSQRDNSGQFGMHDVSLASGML</sequence>
<feature type="transmembrane region" description="Helical" evidence="1">
    <location>
        <begin position="21"/>
        <end position="41"/>
    </location>
</feature>
<evidence type="ECO:0000313" key="3">
    <source>
        <dbReference type="Proteomes" id="UP001165122"/>
    </source>
</evidence>
<proteinExistence type="predicted"/>
<accession>A0A9W7CEJ1</accession>
<feature type="transmembrane region" description="Helical" evidence="1">
    <location>
        <begin position="53"/>
        <end position="73"/>
    </location>
</feature>
<dbReference type="Proteomes" id="UP001165122">
    <property type="component" value="Unassembled WGS sequence"/>
</dbReference>
<reference evidence="3" key="1">
    <citation type="journal article" date="2023" name="Commun. Biol.">
        <title>Genome analysis of Parmales, the sister group of diatoms, reveals the evolutionary specialization of diatoms from phago-mixotrophs to photoautotrophs.</title>
        <authorList>
            <person name="Ban H."/>
            <person name="Sato S."/>
            <person name="Yoshikawa S."/>
            <person name="Yamada K."/>
            <person name="Nakamura Y."/>
            <person name="Ichinomiya M."/>
            <person name="Sato N."/>
            <person name="Blanc-Mathieu R."/>
            <person name="Endo H."/>
            <person name="Kuwata A."/>
            <person name="Ogata H."/>
        </authorList>
    </citation>
    <scope>NUCLEOTIDE SEQUENCE [LARGE SCALE GENOMIC DNA]</scope>
    <source>
        <strain evidence="3">NIES 3700</strain>
    </source>
</reference>
<organism evidence="2 3">
    <name type="scientific">Triparma laevis f. longispina</name>
    <dbReference type="NCBI Taxonomy" id="1714387"/>
    <lineage>
        <taxon>Eukaryota</taxon>
        <taxon>Sar</taxon>
        <taxon>Stramenopiles</taxon>
        <taxon>Ochrophyta</taxon>
        <taxon>Bolidophyceae</taxon>
        <taxon>Parmales</taxon>
        <taxon>Triparmaceae</taxon>
        <taxon>Triparma</taxon>
    </lineage>
</organism>
<comment type="caution">
    <text evidence="2">The sequence shown here is derived from an EMBL/GenBank/DDBJ whole genome shotgun (WGS) entry which is preliminary data.</text>
</comment>
<evidence type="ECO:0000256" key="1">
    <source>
        <dbReference type="SAM" id="Phobius"/>
    </source>
</evidence>
<protein>
    <recommendedName>
        <fullName evidence="4">Transmembrane protein</fullName>
    </recommendedName>
</protein>
<evidence type="ECO:0008006" key="4">
    <source>
        <dbReference type="Google" id="ProtNLM"/>
    </source>
</evidence>
<dbReference type="AlphaFoldDB" id="A0A9W7CEJ1"/>